<gene>
    <name evidence="2" type="ORF">F0L74_27740</name>
</gene>
<dbReference type="RefSeq" id="WP_149841153.1">
    <property type="nucleotide sequence ID" value="NZ_VUOC01000004.1"/>
</dbReference>
<reference evidence="2 3" key="1">
    <citation type="submission" date="2019-09" db="EMBL/GenBank/DDBJ databases">
        <title>Chitinophaga ginsengihumi sp. nov., isolated from soil of ginseng rhizosphere.</title>
        <authorList>
            <person name="Lee J."/>
        </authorList>
    </citation>
    <scope>NUCLEOTIDE SEQUENCE [LARGE SCALE GENOMIC DNA]</scope>
    <source>
        <strain evidence="2 3">BN140078</strain>
    </source>
</reference>
<protein>
    <submittedName>
        <fullName evidence="2">DUF2911 domain-containing protein</fullName>
    </submittedName>
</protein>
<dbReference type="Gene3D" id="1.25.40.10">
    <property type="entry name" value="Tetratricopeptide repeat domain"/>
    <property type="match status" value="1"/>
</dbReference>
<evidence type="ECO:0000313" key="3">
    <source>
        <dbReference type="Proteomes" id="UP000324611"/>
    </source>
</evidence>
<dbReference type="Pfam" id="PF11138">
    <property type="entry name" value="DUF2911"/>
    <property type="match status" value="1"/>
</dbReference>
<accession>A0A5B2VNK0</accession>
<proteinExistence type="predicted"/>
<organism evidence="2 3">
    <name type="scientific">Chitinophaga agrisoli</name>
    <dbReference type="NCBI Taxonomy" id="2607653"/>
    <lineage>
        <taxon>Bacteria</taxon>
        <taxon>Pseudomonadati</taxon>
        <taxon>Bacteroidota</taxon>
        <taxon>Chitinophagia</taxon>
        <taxon>Chitinophagales</taxon>
        <taxon>Chitinophagaceae</taxon>
        <taxon>Chitinophaga</taxon>
    </lineage>
</organism>
<evidence type="ECO:0000256" key="1">
    <source>
        <dbReference type="SAM" id="SignalP"/>
    </source>
</evidence>
<dbReference type="InterPro" id="IPR011990">
    <property type="entry name" value="TPR-like_helical_dom_sf"/>
</dbReference>
<dbReference type="InterPro" id="IPR021314">
    <property type="entry name" value="DUF2911"/>
</dbReference>
<dbReference type="EMBL" id="VUOC01000004">
    <property type="protein sequence ID" value="KAA2239976.1"/>
    <property type="molecule type" value="Genomic_DNA"/>
</dbReference>
<sequence length="370" mass="41239">MKQFICHVAGLICLPLFTFSQVYLTSTPSGGNKKAAVSERVGITDVTIHYDRPAVKGREGKIWGQLVHTGFADPGFGSSKSSPWRAGANENTTIEFTNDVKIEGQPLPAGKYGFFIAYDPSECTLIFSKNASSWGAYYYNEQEDALRVKVKPVALDKSVERLQYEFMDQTENAATIALEWEKLKIPFKLETDYEKDQVASFRRELRTDKGFSWEGWDQAAGWCAQHNINLDEALLWADTATSATFGGSRVFTPWATKAMVLQKLGRNGDAAAAMKTAMPFASMQELHGYGRQLIQLKQPKEAMEVFKTNYDKNPNQFTTLMGLVRGYSANGDYKAALKYANQALAQAPDPQNKTNIQRMIEQLTAGKDVN</sequence>
<feature type="chain" id="PRO_5023068074" evidence="1">
    <location>
        <begin position="21"/>
        <end position="370"/>
    </location>
</feature>
<reference evidence="2 3" key="2">
    <citation type="submission" date="2019-09" db="EMBL/GenBank/DDBJ databases">
        <authorList>
            <person name="Jin C."/>
        </authorList>
    </citation>
    <scope>NUCLEOTIDE SEQUENCE [LARGE SCALE GENOMIC DNA]</scope>
    <source>
        <strain evidence="2 3">BN140078</strain>
    </source>
</reference>
<evidence type="ECO:0000313" key="2">
    <source>
        <dbReference type="EMBL" id="KAA2239976.1"/>
    </source>
</evidence>
<dbReference type="AlphaFoldDB" id="A0A5B2VNK0"/>
<feature type="signal peptide" evidence="1">
    <location>
        <begin position="1"/>
        <end position="20"/>
    </location>
</feature>
<name>A0A5B2VNK0_9BACT</name>
<dbReference type="Proteomes" id="UP000324611">
    <property type="component" value="Unassembled WGS sequence"/>
</dbReference>
<keyword evidence="3" id="KW-1185">Reference proteome</keyword>
<dbReference type="SUPFAM" id="SSF48452">
    <property type="entry name" value="TPR-like"/>
    <property type="match status" value="1"/>
</dbReference>
<keyword evidence="1" id="KW-0732">Signal</keyword>
<comment type="caution">
    <text evidence="2">The sequence shown here is derived from an EMBL/GenBank/DDBJ whole genome shotgun (WGS) entry which is preliminary data.</text>
</comment>
<dbReference type="Pfam" id="PF14559">
    <property type="entry name" value="TPR_19"/>
    <property type="match status" value="1"/>
</dbReference>